<proteinExistence type="predicted"/>
<evidence type="ECO:0000256" key="1">
    <source>
        <dbReference type="SAM" id="MobiDB-lite"/>
    </source>
</evidence>
<dbReference type="Proteomes" id="UP000275078">
    <property type="component" value="Unassembled WGS sequence"/>
</dbReference>
<reference evidence="2 3" key="1">
    <citation type="journal article" date="2018" name="Nat. Ecol. Evol.">
        <title>Pezizomycetes genomes reveal the molecular basis of ectomycorrhizal truffle lifestyle.</title>
        <authorList>
            <person name="Murat C."/>
            <person name="Payen T."/>
            <person name="Noel B."/>
            <person name="Kuo A."/>
            <person name="Morin E."/>
            <person name="Chen J."/>
            <person name="Kohler A."/>
            <person name="Krizsan K."/>
            <person name="Balestrini R."/>
            <person name="Da Silva C."/>
            <person name="Montanini B."/>
            <person name="Hainaut M."/>
            <person name="Levati E."/>
            <person name="Barry K.W."/>
            <person name="Belfiori B."/>
            <person name="Cichocki N."/>
            <person name="Clum A."/>
            <person name="Dockter R.B."/>
            <person name="Fauchery L."/>
            <person name="Guy J."/>
            <person name="Iotti M."/>
            <person name="Le Tacon F."/>
            <person name="Lindquist E.A."/>
            <person name="Lipzen A."/>
            <person name="Malagnac F."/>
            <person name="Mello A."/>
            <person name="Molinier V."/>
            <person name="Miyauchi S."/>
            <person name="Poulain J."/>
            <person name="Riccioni C."/>
            <person name="Rubini A."/>
            <person name="Sitrit Y."/>
            <person name="Splivallo R."/>
            <person name="Traeger S."/>
            <person name="Wang M."/>
            <person name="Zifcakova L."/>
            <person name="Wipf D."/>
            <person name="Zambonelli A."/>
            <person name="Paolocci F."/>
            <person name="Nowrousian M."/>
            <person name="Ottonello S."/>
            <person name="Baldrian P."/>
            <person name="Spatafora J.W."/>
            <person name="Henrissat B."/>
            <person name="Nagy L.G."/>
            <person name="Aury J.M."/>
            <person name="Wincker P."/>
            <person name="Grigoriev I.V."/>
            <person name="Bonfante P."/>
            <person name="Martin F.M."/>
        </authorList>
    </citation>
    <scope>NUCLEOTIDE SEQUENCE [LARGE SCALE GENOMIC DNA]</scope>
    <source>
        <strain evidence="2 3">RN42</strain>
    </source>
</reference>
<evidence type="ECO:0000313" key="2">
    <source>
        <dbReference type="EMBL" id="RPA86609.1"/>
    </source>
</evidence>
<keyword evidence="3" id="KW-1185">Reference proteome</keyword>
<protein>
    <submittedName>
        <fullName evidence="2">Uncharacterized protein</fullName>
    </submittedName>
</protein>
<accession>A0A3N4IL56</accession>
<sequence>MLSALDFTISLPPTAQSLFHRFLQSQPLVGASIPPPSRPFTDSYSLISSSALLSISPTHSTITLSRILTVSTPRRCSIDLPTFSIQISQAKDPSTESMSGSSDDASFPDGGSSTGASPSAKQAREVDYGTFFTSIFGPEFNTASYPNHHFDPDEHLASPEDGYAVSLKELVTDRKPLDPNRLGPRLPFSLQRFLYLHVSELGFTDTQNDDNLSILSEYEYSFEDKPIAPVLKVLEDLYTGVYSPSIAPILEECMMVIIDKVLSTILLTPFTFPLSLRTQKYGRPVRWNCMEEPSIWSMYLIENFSLLFNNLDEDGLDCTVKAIRVRLYGSVMRCFTAKLVFPFVIEQERDPSSSWYPVMWETMAWDSFWWASLCCSYTRWLVHHEDVDLNRLANVSDRAAELLTSIFRQSSETFSMTEVKEMATETVLFLFETLVPSILLGSVGRYQKLFRVPWRRRKPWDYDNPGSSREPSTTIEAILFMIKDLRTDPDLNQRLYANLLRHEQIELVAETVRGLLVELSVLAKDSSWSANYWTQSIEIMAHYGAILDFITDELFRSERLEVLMLRYVREEGVNTTVVEGIRKMTRETPRLGFHRSLRSTIKEGDKPVWKKYLFTRGWLEGK</sequence>
<feature type="region of interest" description="Disordered" evidence="1">
    <location>
        <begin position="89"/>
        <end position="122"/>
    </location>
</feature>
<dbReference type="AlphaFoldDB" id="A0A3N4IL56"/>
<gene>
    <name evidence="2" type="ORF">BJ508DRAFT_411268</name>
</gene>
<feature type="compositionally biased region" description="Polar residues" evidence="1">
    <location>
        <begin position="89"/>
        <end position="104"/>
    </location>
</feature>
<dbReference type="EMBL" id="ML119649">
    <property type="protein sequence ID" value="RPA86609.1"/>
    <property type="molecule type" value="Genomic_DNA"/>
</dbReference>
<organism evidence="2 3">
    <name type="scientific">Ascobolus immersus RN42</name>
    <dbReference type="NCBI Taxonomy" id="1160509"/>
    <lineage>
        <taxon>Eukaryota</taxon>
        <taxon>Fungi</taxon>
        <taxon>Dikarya</taxon>
        <taxon>Ascomycota</taxon>
        <taxon>Pezizomycotina</taxon>
        <taxon>Pezizomycetes</taxon>
        <taxon>Pezizales</taxon>
        <taxon>Ascobolaceae</taxon>
        <taxon>Ascobolus</taxon>
    </lineage>
</organism>
<evidence type="ECO:0000313" key="3">
    <source>
        <dbReference type="Proteomes" id="UP000275078"/>
    </source>
</evidence>
<name>A0A3N4IL56_ASCIM</name>